<name>A0A508X4Y4_9HYPH</name>
<reference evidence="2 3" key="1">
    <citation type="submission" date="2019-06" db="EMBL/GenBank/DDBJ databases">
        <authorList>
            <person name="Le Quere A."/>
            <person name="Colella S."/>
        </authorList>
    </citation>
    <scope>NUCLEOTIDE SEQUENCE [LARGE SCALE GENOMIC DNA]</scope>
    <source>
        <strain evidence="2">EmedicaeMD41</strain>
    </source>
</reference>
<sequence length="140" mass="14477">MIIAQVPSERRVIVVPSGRVTLAVAKLSPSEDPLVAEDPALLVADPPLAAAPPPTVVDEDTLPEPTVTDDETPPPSDDSCSMIMQVEPSSSLISFAPAWSGTAIMAADRAVTTGIMNELEVIGSPPIWKTLASGAPKPAD</sequence>
<proteinExistence type="predicted"/>
<protein>
    <submittedName>
        <fullName evidence="2">Uncharacterized protein</fullName>
    </submittedName>
</protein>
<feature type="compositionally biased region" description="Acidic residues" evidence="1">
    <location>
        <begin position="57"/>
        <end position="72"/>
    </location>
</feature>
<dbReference type="AlphaFoldDB" id="A0A508X4Y4"/>
<evidence type="ECO:0000256" key="1">
    <source>
        <dbReference type="SAM" id="MobiDB-lite"/>
    </source>
</evidence>
<accession>A0A508X4Y4</accession>
<dbReference type="Proteomes" id="UP000507954">
    <property type="component" value="Unassembled WGS sequence"/>
</dbReference>
<gene>
    <name evidence="2" type="ORF">EMEDMD4_530208</name>
</gene>
<evidence type="ECO:0000313" key="3">
    <source>
        <dbReference type="Proteomes" id="UP000507954"/>
    </source>
</evidence>
<evidence type="ECO:0000313" key="2">
    <source>
        <dbReference type="EMBL" id="VTZ64001.1"/>
    </source>
</evidence>
<organism evidence="2 3">
    <name type="scientific">Sinorhizobium medicae</name>
    <dbReference type="NCBI Taxonomy" id="110321"/>
    <lineage>
        <taxon>Bacteria</taxon>
        <taxon>Pseudomonadati</taxon>
        <taxon>Pseudomonadota</taxon>
        <taxon>Alphaproteobacteria</taxon>
        <taxon>Hyphomicrobiales</taxon>
        <taxon>Rhizobiaceae</taxon>
        <taxon>Sinorhizobium/Ensifer group</taxon>
        <taxon>Sinorhizobium</taxon>
    </lineage>
</organism>
<feature type="region of interest" description="Disordered" evidence="1">
    <location>
        <begin position="45"/>
        <end position="78"/>
    </location>
</feature>
<dbReference type="EMBL" id="CABFNB010000121">
    <property type="protein sequence ID" value="VTZ64001.1"/>
    <property type="molecule type" value="Genomic_DNA"/>
</dbReference>